<name>C8PPW5_9SPIR</name>
<dbReference type="AlphaFoldDB" id="C8PPW5"/>
<reference evidence="1 2" key="1">
    <citation type="submission" date="2009-07" db="EMBL/GenBank/DDBJ databases">
        <authorList>
            <person name="Madupu R."/>
            <person name="Sebastian Y."/>
            <person name="Durkin A.S."/>
            <person name="Torralba M."/>
            <person name="Methe B."/>
            <person name="Sutton G.G."/>
            <person name="Strausberg R.L."/>
            <person name="Nelson K.E."/>
        </authorList>
    </citation>
    <scope>NUCLEOTIDE SEQUENCE [LARGE SCALE GENOMIC DNA]</scope>
    <source>
        <strain evidence="1 2">ATCC 35580</strain>
    </source>
</reference>
<accession>C8PPW5</accession>
<dbReference type="STRING" id="596324.TREVI0001_1426"/>
<dbReference type="Proteomes" id="UP000004509">
    <property type="component" value="Unassembled WGS sequence"/>
</dbReference>
<sequence>MRKPKTIISIFWIIVLAVICGMHAVAQEYGIVDDRIMDFYKTKDYQKAPELLESFFNEHHPDREASWYYPTVFFFSKIFPTEQSFNQLMTIYGKSDSEERRFLILVFSLKDKQLLNKLYEKENDAYLKGFIKGIIDDKTKYDPLTADITNSTELDILWSIFFATGDSAPIRKIASVLAWEDIFKHKITTFTGTKEQKKELIKLLSDFDIKYNNEEPDSPMGDCGISVLDNRTMPSENVKKLVKMLNITGEEAYRTAIKYSAFWSLAANLNRHPLVRTECMKIADDKAAPERNLILFILVKSVMY</sequence>
<evidence type="ECO:0000313" key="2">
    <source>
        <dbReference type="Proteomes" id="UP000004509"/>
    </source>
</evidence>
<gene>
    <name evidence="1" type="ORF">TREVI0001_1426</name>
</gene>
<protein>
    <submittedName>
        <fullName evidence="1">Uncharacterized protein</fullName>
    </submittedName>
</protein>
<organism evidence="1 2">
    <name type="scientific">Treponema vincentii ATCC 35580</name>
    <dbReference type="NCBI Taxonomy" id="596324"/>
    <lineage>
        <taxon>Bacteria</taxon>
        <taxon>Pseudomonadati</taxon>
        <taxon>Spirochaetota</taxon>
        <taxon>Spirochaetia</taxon>
        <taxon>Spirochaetales</taxon>
        <taxon>Treponemataceae</taxon>
        <taxon>Treponema</taxon>
    </lineage>
</organism>
<dbReference type="eggNOG" id="ENOG5030VRE">
    <property type="taxonomic scope" value="Bacteria"/>
</dbReference>
<evidence type="ECO:0000313" key="1">
    <source>
        <dbReference type="EMBL" id="EEV20565.1"/>
    </source>
</evidence>
<proteinExistence type="predicted"/>
<dbReference type="OrthoDB" id="345845at2"/>
<comment type="caution">
    <text evidence="1">The sequence shown here is derived from an EMBL/GenBank/DDBJ whole genome shotgun (WGS) entry which is preliminary data.</text>
</comment>
<dbReference type="RefSeq" id="WP_006188620.1">
    <property type="nucleotide sequence ID" value="NZ_ACYH01000031.1"/>
</dbReference>
<dbReference type="EMBL" id="ACYH01000031">
    <property type="protein sequence ID" value="EEV20565.1"/>
    <property type="molecule type" value="Genomic_DNA"/>
</dbReference>